<reference evidence="1 2" key="1">
    <citation type="submission" date="2019-09" db="EMBL/GenBank/DDBJ databases">
        <title>In-depth cultivation of the pig gut microbiome towards novel bacterial diversity and tailored functional studies.</title>
        <authorList>
            <person name="Wylensek D."/>
            <person name="Hitch T.C.A."/>
            <person name="Clavel T."/>
        </authorList>
    </citation>
    <scope>NUCLEOTIDE SEQUENCE [LARGE SCALE GENOMIC DNA]</scope>
    <source>
        <strain evidence="1 2">WCA3-693-APC-4?</strain>
    </source>
</reference>
<keyword evidence="2" id="KW-1185">Reference proteome</keyword>
<organism evidence="1 2">
    <name type="scientific">Tissierella pigra</name>
    <dbReference type="NCBI Taxonomy" id="2607614"/>
    <lineage>
        <taxon>Bacteria</taxon>
        <taxon>Bacillati</taxon>
        <taxon>Bacillota</taxon>
        <taxon>Tissierellia</taxon>
        <taxon>Tissierellales</taxon>
        <taxon>Tissierellaceae</taxon>
        <taxon>Tissierella</taxon>
    </lineage>
</organism>
<proteinExistence type="predicted"/>
<dbReference type="Proteomes" id="UP000469523">
    <property type="component" value="Unassembled WGS sequence"/>
</dbReference>
<accession>A0A6N7XYQ0</accession>
<sequence>MFEKTVDGDIITIRTTHGRILTLLQSAINARIEMNNRRKTEKDVNFAEYCERENESLEEYLKVINS</sequence>
<dbReference type="AlphaFoldDB" id="A0A6N7XYQ0"/>
<protein>
    <submittedName>
        <fullName evidence="1">Uncharacterized protein</fullName>
    </submittedName>
</protein>
<name>A0A6N7XYQ0_9FIRM</name>
<comment type="caution">
    <text evidence="1">The sequence shown here is derived from an EMBL/GenBank/DDBJ whole genome shotgun (WGS) entry which is preliminary data.</text>
</comment>
<dbReference type="RefSeq" id="WP_154439792.1">
    <property type="nucleotide sequence ID" value="NZ_VUNQ01000014.1"/>
</dbReference>
<evidence type="ECO:0000313" key="1">
    <source>
        <dbReference type="EMBL" id="MSU01378.1"/>
    </source>
</evidence>
<gene>
    <name evidence="1" type="ORF">FYJ83_07850</name>
</gene>
<evidence type="ECO:0000313" key="2">
    <source>
        <dbReference type="Proteomes" id="UP000469523"/>
    </source>
</evidence>
<dbReference type="EMBL" id="VUNQ01000014">
    <property type="protein sequence ID" value="MSU01378.1"/>
    <property type="molecule type" value="Genomic_DNA"/>
</dbReference>